<organism evidence="2 3">
    <name type="scientific">Bifidobacterium actinocoloniiforme DSM 22766</name>
    <dbReference type="NCBI Taxonomy" id="1437605"/>
    <lineage>
        <taxon>Bacteria</taxon>
        <taxon>Bacillati</taxon>
        <taxon>Actinomycetota</taxon>
        <taxon>Actinomycetes</taxon>
        <taxon>Bifidobacteriales</taxon>
        <taxon>Bifidobacteriaceae</taxon>
        <taxon>Bifidobacterium</taxon>
    </lineage>
</organism>
<dbReference type="SUPFAM" id="SSF55729">
    <property type="entry name" value="Acyl-CoA N-acyltransferases (Nat)"/>
    <property type="match status" value="1"/>
</dbReference>
<dbReference type="Proteomes" id="UP000029015">
    <property type="component" value="Unassembled WGS sequence"/>
</dbReference>
<accession>A0A086Z1B2</accession>
<dbReference type="Gene3D" id="3.40.630.30">
    <property type="match status" value="1"/>
</dbReference>
<name>A0A086Z1B2_9BIFI</name>
<dbReference type="InterPro" id="IPR016181">
    <property type="entry name" value="Acyl_CoA_acyltransferase"/>
</dbReference>
<evidence type="ECO:0000313" key="3">
    <source>
        <dbReference type="Proteomes" id="UP000029015"/>
    </source>
</evidence>
<evidence type="ECO:0000256" key="1">
    <source>
        <dbReference type="SAM" id="MobiDB-lite"/>
    </source>
</evidence>
<keyword evidence="3" id="KW-1185">Reference proteome</keyword>
<reference evidence="2 3" key="1">
    <citation type="submission" date="2014-03" db="EMBL/GenBank/DDBJ databases">
        <title>Genomics of Bifidobacteria.</title>
        <authorList>
            <person name="Ventura M."/>
            <person name="Milani C."/>
            <person name="Lugli G.A."/>
        </authorList>
    </citation>
    <scope>NUCLEOTIDE SEQUENCE [LARGE SCALE GENOMIC DNA]</scope>
    <source>
        <strain evidence="2 3">DSM 22766</strain>
    </source>
</reference>
<dbReference type="RefSeq" id="WP_033503721.1">
    <property type="nucleotide sequence ID" value="NZ_CP011786.1"/>
</dbReference>
<dbReference type="eggNOG" id="COG1670">
    <property type="taxonomic scope" value="Bacteria"/>
</dbReference>
<dbReference type="EMBL" id="JGYK01000001">
    <property type="protein sequence ID" value="KFI40312.1"/>
    <property type="molecule type" value="Genomic_DNA"/>
</dbReference>
<protein>
    <submittedName>
        <fullName evidence="2">Putative acetyltransferase</fullName>
    </submittedName>
</protein>
<sequence>MQVFNPAQRWLRHAGMDDTASIESVFARARQAMVEAGNPNQWGAKYPYPDTISGDISGRHAMLLVDDMADGAQAAPGASVERPELEERRGEHERVIGVFALFDGVDPAYGQIEGSWLDDDPYMTVHRVASSGEAKGVAADILSWCMRHHSNVRVDTGLQNHAMQHILESNGFTRCGLITMHDSRDPSTEHTRIAYQRHDRPGAQV</sequence>
<proteinExistence type="predicted"/>
<gene>
    <name evidence="2" type="ORF">BACT_1014</name>
</gene>
<evidence type="ECO:0000313" key="2">
    <source>
        <dbReference type="EMBL" id="KFI40312.1"/>
    </source>
</evidence>
<dbReference type="AlphaFoldDB" id="A0A086Z1B2"/>
<comment type="caution">
    <text evidence="2">The sequence shown here is derived from an EMBL/GenBank/DDBJ whole genome shotgun (WGS) entry which is preliminary data.</text>
</comment>
<feature type="region of interest" description="Disordered" evidence="1">
    <location>
        <begin position="183"/>
        <end position="205"/>
    </location>
</feature>
<dbReference type="STRING" id="1437605.AB656_03685"/>
<keyword evidence="2" id="KW-0808">Transferase</keyword>
<dbReference type="GO" id="GO:0016740">
    <property type="term" value="F:transferase activity"/>
    <property type="evidence" value="ECO:0007669"/>
    <property type="project" value="UniProtKB-KW"/>
</dbReference>